<reference evidence="1 2" key="1">
    <citation type="submission" date="2023-02" db="EMBL/GenBank/DDBJ databases">
        <title>LHISI_Scaffold_Assembly.</title>
        <authorList>
            <person name="Stuart O.P."/>
            <person name="Cleave R."/>
            <person name="Magrath M.J.L."/>
            <person name="Mikheyev A.S."/>
        </authorList>
    </citation>
    <scope>NUCLEOTIDE SEQUENCE [LARGE SCALE GENOMIC DNA]</scope>
    <source>
        <strain evidence="1">Daus_M_001</strain>
        <tissue evidence="1">Leg muscle</tissue>
    </source>
</reference>
<sequence>MLEEVGVMYGGIVSDLAGEDVERGGTVEGKSGECRPPLSIIVPVVPTGLPGGGVRRQSPIPWPRHLSPQI</sequence>
<protein>
    <submittedName>
        <fullName evidence="1">Uncharacterized protein</fullName>
    </submittedName>
</protein>
<dbReference type="EMBL" id="JARBHB010000001">
    <property type="protein sequence ID" value="KAJ8895073.1"/>
    <property type="molecule type" value="Genomic_DNA"/>
</dbReference>
<proteinExistence type="predicted"/>
<dbReference type="Proteomes" id="UP001159363">
    <property type="component" value="Chromosome 1"/>
</dbReference>
<organism evidence="1 2">
    <name type="scientific">Dryococelus australis</name>
    <dbReference type="NCBI Taxonomy" id="614101"/>
    <lineage>
        <taxon>Eukaryota</taxon>
        <taxon>Metazoa</taxon>
        <taxon>Ecdysozoa</taxon>
        <taxon>Arthropoda</taxon>
        <taxon>Hexapoda</taxon>
        <taxon>Insecta</taxon>
        <taxon>Pterygota</taxon>
        <taxon>Neoptera</taxon>
        <taxon>Polyneoptera</taxon>
        <taxon>Phasmatodea</taxon>
        <taxon>Verophasmatodea</taxon>
        <taxon>Anareolatae</taxon>
        <taxon>Phasmatidae</taxon>
        <taxon>Eurycanthinae</taxon>
        <taxon>Dryococelus</taxon>
    </lineage>
</organism>
<evidence type="ECO:0000313" key="1">
    <source>
        <dbReference type="EMBL" id="KAJ8895073.1"/>
    </source>
</evidence>
<gene>
    <name evidence="1" type="ORF">PR048_000398</name>
</gene>
<accession>A0ABQ9IGT2</accession>
<evidence type="ECO:0000313" key="2">
    <source>
        <dbReference type="Proteomes" id="UP001159363"/>
    </source>
</evidence>
<comment type="caution">
    <text evidence="1">The sequence shown here is derived from an EMBL/GenBank/DDBJ whole genome shotgun (WGS) entry which is preliminary data.</text>
</comment>
<keyword evidence="2" id="KW-1185">Reference proteome</keyword>
<name>A0ABQ9IGT2_9NEOP</name>